<evidence type="ECO:0000313" key="8">
    <source>
        <dbReference type="EMBL" id="KAK2091242.1"/>
    </source>
</evidence>
<keyword evidence="9" id="KW-1185">Reference proteome</keyword>
<dbReference type="Gene3D" id="3.40.1480.10">
    <property type="entry name" value="MOFRL domain"/>
    <property type="match status" value="1"/>
</dbReference>
<dbReference type="Pfam" id="PF05161">
    <property type="entry name" value="MOFRL"/>
    <property type="match status" value="1"/>
</dbReference>
<dbReference type="PANTHER" id="PTHR12227">
    <property type="entry name" value="GLYCERATE KINASE"/>
    <property type="match status" value="1"/>
</dbReference>
<dbReference type="InterPro" id="IPR039760">
    <property type="entry name" value="MOFRL_protein"/>
</dbReference>
<evidence type="ECO:0000256" key="2">
    <source>
        <dbReference type="ARBA" id="ARBA00005393"/>
    </source>
</evidence>
<dbReference type="PANTHER" id="PTHR12227:SF0">
    <property type="entry name" value="GLYCERATE KINASE"/>
    <property type="match status" value="1"/>
</dbReference>
<feature type="compositionally biased region" description="Polar residues" evidence="5">
    <location>
        <begin position="670"/>
        <end position="689"/>
    </location>
</feature>
<dbReference type="InterPro" id="IPR025286">
    <property type="entry name" value="MOFRL_assoc_dom"/>
</dbReference>
<evidence type="ECO:0000256" key="1">
    <source>
        <dbReference type="ARBA" id="ARBA00000694"/>
    </source>
</evidence>
<dbReference type="SUPFAM" id="SSF82544">
    <property type="entry name" value="GckA/TtuD-like"/>
    <property type="match status" value="1"/>
</dbReference>
<dbReference type="EC" id="2.7.1.31" evidence="3"/>
<evidence type="ECO:0000259" key="6">
    <source>
        <dbReference type="Pfam" id="PF05161"/>
    </source>
</evidence>
<dbReference type="Proteomes" id="UP001266305">
    <property type="component" value="Unassembled WGS sequence"/>
</dbReference>
<dbReference type="Gene3D" id="3.40.50.10180">
    <property type="entry name" value="Glycerate kinase, MOFRL-like N-terminal domain"/>
    <property type="match status" value="1"/>
</dbReference>
<reference evidence="8 9" key="1">
    <citation type="submission" date="2023-05" db="EMBL/GenBank/DDBJ databases">
        <title>B98-5 Cell Line De Novo Hybrid Assembly: An Optical Mapping Approach.</title>
        <authorList>
            <person name="Kananen K."/>
            <person name="Auerbach J.A."/>
            <person name="Kautto E."/>
            <person name="Blachly J.S."/>
        </authorList>
    </citation>
    <scope>NUCLEOTIDE SEQUENCE [LARGE SCALE GENOMIC DNA]</scope>
    <source>
        <strain evidence="8">B95-8</strain>
        <tissue evidence="8">Cell line</tissue>
    </source>
</reference>
<dbReference type="Pfam" id="PF13660">
    <property type="entry name" value="DUF4147"/>
    <property type="match status" value="1"/>
</dbReference>
<comment type="similarity">
    <text evidence="2">Belongs to the glycerate kinase type-2 family.</text>
</comment>
<evidence type="ECO:0000256" key="4">
    <source>
        <dbReference type="ARBA" id="ARBA00020720"/>
    </source>
</evidence>
<dbReference type="InterPro" id="IPR007835">
    <property type="entry name" value="MOFRL"/>
</dbReference>
<protein>
    <recommendedName>
        <fullName evidence="4">Glycerate kinase</fullName>
        <ecNumber evidence="3">2.7.1.31</ecNumber>
    </recommendedName>
</protein>
<organism evidence="8 9">
    <name type="scientific">Saguinus oedipus</name>
    <name type="common">Cotton-top tamarin</name>
    <name type="synonym">Oedipomidas oedipus</name>
    <dbReference type="NCBI Taxonomy" id="9490"/>
    <lineage>
        <taxon>Eukaryota</taxon>
        <taxon>Metazoa</taxon>
        <taxon>Chordata</taxon>
        <taxon>Craniata</taxon>
        <taxon>Vertebrata</taxon>
        <taxon>Euteleostomi</taxon>
        <taxon>Mammalia</taxon>
        <taxon>Eutheria</taxon>
        <taxon>Euarchontoglires</taxon>
        <taxon>Primates</taxon>
        <taxon>Haplorrhini</taxon>
        <taxon>Platyrrhini</taxon>
        <taxon>Cebidae</taxon>
        <taxon>Callitrichinae</taxon>
        <taxon>Saguinus</taxon>
    </lineage>
</organism>
<feature type="compositionally biased region" description="Pro residues" evidence="5">
    <location>
        <begin position="696"/>
        <end position="705"/>
    </location>
</feature>
<dbReference type="InterPro" id="IPR038614">
    <property type="entry name" value="GK_N_sf"/>
</dbReference>
<name>A0ABQ9U2E6_SAGOE</name>
<feature type="domain" description="MOFRL-associated" evidence="7">
    <location>
        <begin position="38"/>
        <end position="288"/>
    </location>
</feature>
<comment type="caution">
    <text evidence="8">The sequence shown here is derived from an EMBL/GenBank/DDBJ whole genome shotgun (WGS) entry which is preliminary data.</text>
</comment>
<evidence type="ECO:0000256" key="3">
    <source>
        <dbReference type="ARBA" id="ARBA00012101"/>
    </source>
</evidence>
<evidence type="ECO:0000259" key="7">
    <source>
        <dbReference type="Pfam" id="PF13660"/>
    </source>
</evidence>
<dbReference type="EMBL" id="JASSZA010000016">
    <property type="protein sequence ID" value="KAK2091242.1"/>
    <property type="molecule type" value="Genomic_DNA"/>
</dbReference>
<dbReference type="InterPro" id="IPR037035">
    <property type="entry name" value="GK-like_C_sf"/>
</dbReference>
<feature type="domain" description="MOFRL" evidence="6">
    <location>
        <begin position="402"/>
        <end position="514"/>
    </location>
</feature>
<accession>A0ABQ9U2E6</accession>
<sequence>MAAALQVLPRLARAPLHPFLWGGPVARLASSMALAEQAQQLFESAVGAVLPGPMLHRTLSLDPGGRQLKVRDRSFQLKQNLYLVGFGKAVLGMAAAAEELLGQHLVQGVISIPKGIRAAMERAGKQEMLLKPHSRVQVFEGAQDNLPDRDALRAALAIQQLAEGLTADDLLLVLISGGGSALLPAPIPPVTLEEKQTLTKLLAARGATIQELNTIRKTLSQLKGGGLAQAAYPAQVVSLILSDVVGDPVEVIASGPTVASSHNVQDCLHILNRYGLRAALPRSVKTVLSRADSDPHGPHTCGHVLNVIIGSNVLALAEAQQQAEALGYQAVVLSAAMQGDVKSVAQFYGLLAHVARTRLTPFMAGASVEEDAQLHELAAELQIPDLQLEKALETMAQGRGPVCLLAGGEPTVQLQGSGKGGRNQELALRVGAEFRRWPLGPIDVLFLSGGTDGQDGPTEAAGAWVTPELASEAAAEGLDMATFLAHNDSHTFFCRLQGGVHLLHTGMTGTNVMDTHLLFLRPCMSIGTGYKVPGKSKIGELGTGAEGLAAMSRRDSSIVYVIWQKTMCSRVVGFYLKESISGRWICAEKLCASGDLREGEKEGRGPELEPVGPWCSLTEAESDLLASGTRQAPAGNVMYEEHDEAQAAVKEDWFDPRGKVSPVQTLHLGSGSSPSTFQPAASTPTNTGTCEGHSPPMVPLLPPSNPIAAARSEAGSEPWTPGLGIHSSLQGQAIPGSPAPAHPGHPQKPGSWAGTEPASSRPALSLAANWPPLCPPLLLTPRAPEAGTSLLLLLPGAEKLASHSPHLPAPQGYSPLCLCPQIPKAHLSGAVSSPEALQCGNCPEEPVLS</sequence>
<evidence type="ECO:0000313" key="9">
    <source>
        <dbReference type="Proteomes" id="UP001266305"/>
    </source>
</evidence>
<proteinExistence type="inferred from homology"/>
<feature type="region of interest" description="Disordered" evidence="5">
    <location>
        <begin position="666"/>
        <end position="760"/>
    </location>
</feature>
<evidence type="ECO:0000256" key="5">
    <source>
        <dbReference type="SAM" id="MobiDB-lite"/>
    </source>
</evidence>
<comment type="catalytic activity">
    <reaction evidence="1">
        <text>(R)-glycerate + ATP = (2R)-3-phosphoglycerate + ADP + H(+)</text>
        <dbReference type="Rhea" id="RHEA:23516"/>
        <dbReference type="ChEBI" id="CHEBI:15378"/>
        <dbReference type="ChEBI" id="CHEBI:16659"/>
        <dbReference type="ChEBI" id="CHEBI:30616"/>
        <dbReference type="ChEBI" id="CHEBI:58272"/>
        <dbReference type="ChEBI" id="CHEBI:456216"/>
        <dbReference type="EC" id="2.7.1.31"/>
    </reaction>
</comment>
<gene>
    <name evidence="8" type="ORF">P7K49_030526</name>
</gene>